<dbReference type="EMBL" id="AP018823">
    <property type="protein sequence ID" value="BBF85035.1"/>
    <property type="molecule type" value="Genomic_DNA"/>
</dbReference>
<dbReference type="Proteomes" id="UP000198290">
    <property type="component" value="Chromosome"/>
</dbReference>
<reference evidence="2" key="3">
    <citation type="journal article" date="2017" name="Plant Physiol. Biochem.">
        <title>Differential oxidative and antioxidative response of duckweed Lemna minor toward plant growth promoting/inhibiting bacteria.</title>
        <authorList>
            <person name="Ishizawa H."/>
            <person name="Kuroda M."/>
            <person name="Morikawa M."/>
            <person name="Ike M."/>
        </authorList>
    </citation>
    <scope>NUCLEOTIDE SEQUENCE [LARGE SCALE GENOMIC DNA]</scope>
    <source>
        <strain evidence="2">H3</strain>
    </source>
</reference>
<name>A0A3G9GC56_9NEIS</name>
<dbReference type="AlphaFoldDB" id="A0A3G9GC56"/>
<sequence length="41" mass="4755">MLIPAPWPAGQNTKRRGIVSTAFCLYSTKLYVQKILHYMQE</sequence>
<reference evidence="1 2" key="2">
    <citation type="journal article" date="2017" name="Genome Announc.">
        <title>Draft genome sequence of Aquitalea magnusonii strain H3, a plant growth-promoting bacterium of duckweed Lemna minor.</title>
        <authorList>
            <person name="Ishizawa H."/>
            <person name="Kuroda M."/>
            <person name="Ike M."/>
        </authorList>
    </citation>
    <scope>NUCLEOTIDE SEQUENCE [LARGE SCALE GENOMIC DNA]</scope>
    <source>
        <strain evidence="1 2">H3</strain>
    </source>
</reference>
<protein>
    <submittedName>
        <fullName evidence="1">Uncharacterized protein</fullName>
    </submittedName>
</protein>
<gene>
    <name evidence="1" type="ORF">DLM_1411</name>
</gene>
<dbReference type="KEGG" id="amah:DLM_1411"/>
<reference evidence="2" key="1">
    <citation type="journal article" date="2017" name="Biotechnol. Biofuels">
        <title>Evaluation of environmental bacterial communities as a factor affecting the growth of duckweed Lemna minor.</title>
        <authorList>
            <person name="Ishizawa H."/>
            <person name="Kuroda M."/>
            <person name="Morikawa M."/>
            <person name="Ike M."/>
        </authorList>
    </citation>
    <scope>NUCLEOTIDE SEQUENCE [LARGE SCALE GENOMIC DNA]</scope>
    <source>
        <strain evidence="2">H3</strain>
    </source>
</reference>
<accession>A0A3G9GC56</accession>
<keyword evidence="2" id="KW-1185">Reference proteome</keyword>
<evidence type="ECO:0000313" key="2">
    <source>
        <dbReference type="Proteomes" id="UP000198290"/>
    </source>
</evidence>
<organism evidence="1 2">
    <name type="scientific">Aquitalea magnusonii</name>
    <dbReference type="NCBI Taxonomy" id="332411"/>
    <lineage>
        <taxon>Bacteria</taxon>
        <taxon>Pseudomonadati</taxon>
        <taxon>Pseudomonadota</taxon>
        <taxon>Betaproteobacteria</taxon>
        <taxon>Neisseriales</taxon>
        <taxon>Chromobacteriaceae</taxon>
        <taxon>Aquitalea</taxon>
    </lineage>
</organism>
<evidence type="ECO:0000313" key="1">
    <source>
        <dbReference type="EMBL" id="BBF85035.1"/>
    </source>
</evidence>
<proteinExistence type="predicted"/>